<protein>
    <submittedName>
        <fullName evidence="3">Uncharacterized protein</fullName>
    </submittedName>
</protein>
<feature type="compositionally biased region" description="Basic and acidic residues" evidence="1">
    <location>
        <begin position="82"/>
        <end position="92"/>
    </location>
</feature>
<dbReference type="Proteomes" id="UP000464214">
    <property type="component" value="Chromosome"/>
</dbReference>
<gene>
    <name evidence="3" type="ORF">GU926_10485</name>
</gene>
<sequence>MKQSLHVLLFTLVLGVLLLFTTSVNAQVEHKSRNKQRQELRKGLREAQKVESEYRESHLDVSNHVFKEGQSSRKRAKKKQARDRMEIKEDGTAAKPEASAKKRKKQKK</sequence>
<feature type="chain" id="PRO_5026826037" evidence="2">
    <location>
        <begin position="27"/>
        <end position="108"/>
    </location>
</feature>
<dbReference type="KEGG" id="nib:GU926_10485"/>
<keyword evidence="4" id="KW-1185">Reference proteome</keyword>
<name>A0A6P1P1U4_9BACT</name>
<feature type="compositionally biased region" description="Basic residues" evidence="1">
    <location>
        <begin position="72"/>
        <end position="81"/>
    </location>
</feature>
<evidence type="ECO:0000256" key="2">
    <source>
        <dbReference type="SAM" id="SignalP"/>
    </source>
</evidence>
<feature type="region of interest" description="Disordered" evidence="1">
    <location>
        <begin position="49"/>
        <end position="108"/>
    </location>
</feature>
<feature type="signal peptide" evidence="2">
    <location>
        <begin position="1"/>
        <end position="26"/>
    </location>
</feature>
<feature type="compositionally biased region" description="Basic and acidic residues" evidence="1">
    <location>
        <begin position="49"/>
        <end position="71"/>
    </location>
</feature>
<dbReference type="AlphaFoldDB" id="A0A6P1P1U4"/>
<evidence type="ECO:0000313" key="4">
    <source>
        <dbReference type="Proteomes" id="UP000464214"/>
    </source>
</evidence>
<dbReference type="EMBL" id="CP047897">
    <property type="protein sequence ID" value="QHL87832.1"/>
    <property type="molecule type" value="Genomic_DNA"/>
</dbReference>
<evidence type="ECO:0000313" key="3">
    <source>
        <dbReference type="EMBL" id="QHL87832.1"/>
    </source>
</evidence>
<keyword evidence="2" id="KW-0732">Signal</keyword>
<organism evidence="3 4">
    <name type="scientific">Nibribacter ruber</name>
    <dbReference type="NCBI Taxonomy" id="2698458"/>
    <lineage>
        <taxon>Bacteria</taxon>
        <taxon>Pseudomonadati</taxon>
        <taxon>Bacteroidota</taxon>
        <taxon>Cytophagia</taxon>
        <taxon>Cytophagales</taxon>
        <taxon>Hymenobacteraceae</taxon>
        <taxon>Nibribacter</taxon>
    </lineage>
</organism>
<reference evidence="3 4" key="1">
    <citation type="submission" date="2020-01" db="EMBL/GenBank/DDBJ databases">
        <authorList>
            <person name="Kim M."/>
        </authorList>
    </citation>
    <scope>NUCLEOTIDE SEQUENCE [LARGE SCALE GENOMIC DNA]</scope>
    <source>
        <strain evidence="3 4">BT10</strain>
    </source>
</reference>
<dbReference type="RefSeq" id="WP_160691592.1">
    <property type="nucleotide sequence ID" value="NZ_CP047897.1"/>
</dbReference>
<accession>A0A6P1P1U4</accession>
<evidence type="ECO:0000256" key="1">
    <source>
        <dbReference type="SAM" id="MobiDB-lite"/>
    </source>
</evidence>
<proteinExistence type="predicted"/>